<name>A0A0C9VK19_SPHS4</name>
<feature type="transmembrane region" description="Helical" evidence="10">
    <location>
        <begin position="225"/>
        <end position="244"/>
    </location>
</feature>
<gene>
    <name evidence="11" type="ORF">M422DRAFT_68139</name>
</gene>
<dbReference type="HOGENOM" id="CLU_026016_2_1_1"/>
<feature type="transmembrane region" description="Helical" evidence="10">
    <location>
        <begin position="87"/>
        <end position="106"/>
    </location>
</feature>
<evidence type="ECO:0000313" key="12">
    <source>
        <dbReference type="Proteomes" id="UP000054279"/>
    </source>
</evidence>
<dbReference type="GO" id="GO:0005886">
    <property type="term" value="C:plasma membrane"/>
    <property type="evidence" value="ECO:0007669"/>
    <property type="project" value="TreeGrafter"/>
</dbReference>
<evidence type="ECO:0000256" key="6">
    <source>
        <dbReference type="ARBA" id="ARBA00022989"/>
    </source>
</evidence>
<keyword evidence="4" id="KW-0597">Phosphoprotein</keyword>
<evidence type="ECO:0000256" key="9">
    <source>
        <dbReference type="SAM" id="MobiDB-lite"/>
    </source>
</evidence>
<dbReference type="OrthoDB" id="2116389at2759"/>
<dbReference type="GO" id="GO:0000329">
    <property type="term" value="C:fungal-type vacuole membrane"/>
    <property type="evidence" value="ECO:0007669"/>
    <property type="project" value="TreeGrafter"/>
</dbReference>
<proteinExistence type="inferred from homology"/>
<keyword evidence="3 8" id="KW-0813">Transport</keyword>
<evidence type="ECO:0000256" key="4">
    <source>
        <dbReference type="ARBA" id="ARBA00022553"/>
    </source>
</evidence>
<protein>
    <recommendedName>
        <fullName evidence="13">Purine-cytosine permease</fullName>
    </recommendedName>
</protein>
<keyword evidence="7 8" id="KW-0472">Membrane</keyword>
<accession>A0A0C9VK19</accession>
<feature type="transmembrane region" description="Helical" evidence="10">
    <location>
        <begin position="412"/>
        <end position="435"/>
    </location>
</feature>
<evidence type="ECO:0000256" key="7">
    <source>
        <dbReference type="ARBA" id="ARBA00023136"/>
    </source>
</evidence>
<dbReference type="InterPro" id="IPR001248">
    <property type="entry name" value="Pur-cyt_permease"/>
</dbReference>
<evidence type="ECO:0000313" key="11">
    <source>
        <dbReference type="EMBL" id="KIJ41962.1"/>
    </source>
</evidence>
<dbReference type="PANTHER" id="PTHR31806:SF1">
    <property type="entry name" value="PURINE-CYTOSINE PERMEASE FCY2-RELATED"/>
    <property type="match status" value="1"/>
</dbReference>
<dbReference type="AlphaFoldDB" id="A0A0C9VK19"/>
<feature type="compositionally biased region" description="Basic and acidic residues" evidence="9">
    <location>
        <begin position="7"/>
        <end position="23"/>
    </location>
</feature>
<feature type="transmembrane region" description="Helical" evidence="10">
    <location>
        <begin position="385"/>
        <end position="406"/>
    </location>
</feature>
<comment type="subcellular location">
    <subcellularLocation>
        <location evidence="1">Membrane</location>
        <topology evidence="1">Multi-pass membrane protein</topology>
    </subcellularLocation>
</comment>
<feature type="transmembrane region" description="Helical" evidence="10">
    <location>
        <begin position="456"/>
        <end position="481"/>
    </location>
</feature>
<evidence type="ECO:0000256" key="3">
    <source>
        <dbReference type="ARBA" id="ARBA00022448"/>
    </source>
</evidence>
<feature type="transmembrane region" description="Helical" evidence="10">
    <location>
        <begin position="297"/>
        <end position="317"/>
    </location>
</feature>
<keyword evidence="5 10" id="KW-0812">Transmembrane</keyword>
<feature type="transmembrane region" description="Helical" evidence="10">
    <location>
        <begin position="194"/>
        <end position="213"/>
    </location>
</feature>
<sequence>MPLNASYDEKNVDLERSGSGSDFKHEPQVIVTEELGAGAASTENGVLGKMWHLVNVISKYGIEVRGIERVHPEEKSSPTMRDWLDNFWFWMAANCTISTLALGTLGPSTFFLSGKISVLTIIFFNLLSTLPVAFFSIFGAKLGLRQMTITRFSFGYWVALFPTVLNIIACIGWSTINTIVGAQTLKAVSQTHELPIAAGVVIIAVLTFFAPFFGYKVVHTYERYAWLPIAVIFFIILGLTVKFMDMGSVTATGATGDVLSFGAAIFGFGIGWSSYAADYTVFMDNHAPSWKIFLLNYLGLNIPLILIESLGAGLATVKKEGFQEMFDSGGVGGLLGAALKPAGGFGKFCLVLAALSIVANNIPNMYSCALTFQVLGKFAQMIPRVFLVLAGTVVYVILAIIGASHFDQWLDTLLVILSYWLAIYCSILLEEHFLFRKGKWSNYNVEDYANPKRLPLGIAAAISLCIGIMGAVLGMATLWYVGVIGGKIGDPVFGGDIGFELSWAFSATVYPILRYIERKFEAPERQGKVSKS</sequence>
<organism evidence="11 12">
    <name type="scientific">Sphaerobolus stellatus (strain SS14)</name>
    <dbReference type="NCBI Taxonomy" id="990650"/>
    <lineage>
        <taxon>Eukaryota</taxon>
        <taxon>Fungi</taxon>
        <taxon>Dikarya</taxon>
        <taxon>Basidiomycota</taxon>
        <taxon>Agaricomycotina</taxon>
        <taxon>Agaricomycetes</taxon>
        <taxon>Phallomycetidae</taxon>
        <taxon>Geastrales</taxon>
        <taxon>Sphaerobolaceae</taxon>
        <taxon>Sphaerobolus</taxon>
    </lineage>
</organism>
<keyword evidence="6 10" id="KW-1133">Transmembrane helix</keyword>
<dbReference type="CDD" id="cd11484">
    <property type="entry name" value="SLC-NCS1sbd_CobB-like"/>
    <property type="match status" value="1"/>
</dbReference>
<feature type="transmembrane region" description="Helical" evidence="10">
    <location>
        <begin position="154"/>
        <end position="173"/>
    </location>
</feature>
<evidence type="ECO:0008006" key="13">
    <source>
        <dbReference type="Google" id="ProtNLM"/>
    </source>
</evidence>
<dbReference type="EMBL" id="KN837133">
    <property type="protein sequence ID" value="KIJ41962.1"/>
    <property type="molecule type" value="Genomic_DNA"/>
</dbReference>
<feature type="region of interest" description="Disordered" evidence="9">
    <location>
        <begin position="1"/>
        <end position="23"/>
    </location>
</feature>
<dbReference type="Gene3D" id="1.10.4160.10">
    <property type="entry name" value="Hydantoin permease"/>
    <property type="match status" value="1"/>
</dbReference>
<reference evidence="11 12" key="1">
    <citation type="submission" date="2014-06" db="EMBL/GenBank/DDBJ databases">
        <title>Evolutionary Origins and Diversification of the Mycorrhizal Mutualists.</title>
        <authorList>
            <consortium name="DOE Joint Genome Institute"/>
            <consortium name="Mycorrhizal Genomics Consortium"/>
            <person name="Kohler A."/>
            <person name="Kuo A."/>
            <person name="Nagy L.G."/>
            <person name="Floudas D."/>
            <person name="Copeland A."/>
            <person name="Barry K.W."/>
            <person name="Cichocki N."/>
            <person name="Veneault-Fourrey C."/>
            <person name="LaButti K."/>
            <person name="Lindquist E.A."/>
            <person name="Lipzen A."/>
            <person name="Lundell T."/>
            <person name="Morin E."/>
            <person name="Murat C."/>
            <person name="Riley R."/>
            <person name="Ohm R."/>
            <person name="Sun H."/>
            <person name="Tunlid A."/>
            <person name="Henrissat B."/>
            <person name="Grigoriev I.V."/>
            <person name="Hibbett D.S."/>
            <person name="Martin F."/>
        </authorList>
    </citation>
    <scope>NUCLEOTIDE SEQUENCE [LARGE SCALE GENOMIC DNA]</scope>
    <source>
        <strain evidence="11 12">SS14</strain>
    </source>
</reference>
<comment type="similarity">
    <text evidence="2 8">Belongs to the purine-cytosine permease (2.A.39) family.</text>
</comment>
<evidence type="ECO:0000256" key="2">
    <source>
        <dbReference type="ARBA" id="ARBA00008974"/>
    </source>
</evidence>
<dbReference type="Proteomes" id="UP000054279">
    <property type="component" value="Unassembled WGS sequence"/>
</dbReference>
<feature type="transmembrane region" description="Helical" evidence="10">
    <location>
        <begin position="493"/>
        <end position="513"/>
    </location>
</feature>
<dbReference type="InterPro" id="IPR026030">
    <property type="entry name" value="Pur-cyt_permease_Fcy2/21/22"/>
</dbReference>
<evidence type="ECO:0000256" key="5">
    <source>
        <dbReference type="ARBA" id="ARBA00022692"/>
    </source>
</evidence>
<feature type="transmembrane region" description="Helical" evidence="10">
    <location>
        <begin position="256"/>
        <end position="277"/>
    </location>
</feature>
<dbReference type="PIRSF" id="PIRSF002744">
    <property type="entry name" value="Pur-cyt_permease"/>
    <property type="match status" value="1"/>
</dbReference>
<evidence type="ECO:0000256" key="8">
    <source>
        <dbReference type="PIRNR" id="PIRNR002744"/>
    </source>
</evidence>
<dbReference type="Pfam" id="PF02133">
    <property type="entry name" value="Transp_cyt_pur"/>
    <property type="match status" value="1"/>
</dbReference>
<evidence type="ECO:0000256" key="1">
    <source>
        <dbReference type="ARBA" id="ARBA00004141"/>
    </source>
</evidence>
<evidence type="ECO:0000256" key="10">
    <source>
        <dbReference type="SAM" id="Phobius"/>
    </source>
</evidence>
<dbReference type="PANTHER" id="PTHR31806">
    <property type="entry name" value="PURINE-CYTOSINE PERMEASE FCY2-RELATED"/>
    <property type="match status" value="1"/>
</dbReference>
<dbReference type="GO" id="GO:0015851">
    <property type="term" value="P:nucleobase transport"/>
    <property type="evidence" value="ECO:0007669"/>
    <property type="project" value="UniProtKB-ARBA"/>
</dbReference>
<dbReference type="FunFam" id="1.10.4160.10:FF:000002">
    <property type="entry name" value="Purine-cytosine permease fcyB"/>
    <property type="match status" value="1"/>
</dbReference>
<dbReference type="GO" id="GO:0022857">
    <property type="term" value="F:transmembrane transporter activity"/>
    <property type="evidence" value="ECO:0007669"/>
    <property type="project" value="InterPro"/>
</dbReference>
<keyword evidence="12" id="KW-1185">Reference proteome</keyword>
<feature type="transmembrane region" description="Helical" evidence="10">
    <location>
        <begin position="118"/>
        <end position="142"/>
    </location>
</feature>